<accession>A0A6J5KNK8</accession>
<gene>
    <name evidence="1" type="ORF">UFOVP28_53</name>
</gene>
<organism evidence="1">
    <name type="scientific">uncultured Caudovirales phage</name>
    <dbReference type="NCBI Taxonomy" id="2100421"/>
    <lineage>
        <taxon>Viruses</taxon>
        <taxon>Duplodnaviria</taxon>
        <taxon>Heunggongvirae</taxon>
        <taxon>Uroviricota</taxon>
        <taxon>Caudoviricetes</taxon>
        <taxon>Peduoviridae</taxon>
        <taxon>Maltschvirus</taxon>
        <taxon>Maltschvirus maltsch</taxon>
    </lineage>
</organism>
<dbReference type="InterPro" id="IPR023366">
    <property type="entry name" value="ATP_synth_asu-like_sf"/>
</dbReference>
<protein>
    <submittedName>
        <fullName evidence="1">Uncharacterized protein</fullName>
    </submittedName>
</protein>
<name>A0A6J5KNK8_9CAUD</name>
<proteinExistence type="predicted"/>
<reference evidence="1" key="1">
    <citation type="submission" date="2020-04" db="EMBL/GenBank/DDBJ databases">
        <authorList>
            <person name="Chiriac C."/>
            <person name="Salcher M."/>
            <person name="Ghai R."/>
            <person name="Kavagutti S V."/>
        </authorList>
    </citation>
    <scope>NUCLEOTIDE SEQUENCE</scope>
</reference>
<dbReference type="EMBL" id="LR796165">
    <property type="protein sequence ID" value="CAB4122836.1"/>
    <property type="molecule type" value="Genomic_DNA"/>
</dbReference>
<dbReference type="Gene3D" id="2.40.30.20">
    <property type="match status" value="1"/>
</dbReference>
<sequence>MTFTTFTPPPGIFNDGTPYSSRGKWRNCDKVRFKNGYPQKIGGWVNSSGATPMLGMARLMHSWTDNVGVRQLAVGTNIKFYVIINGTINDVTPIVATGTLANNPFTTNNGSATINVASSAHGRSVGDYVIFSGTTGTFGGVAGSALNAEWIVSNVIDNNNFQFVGPTVASSGASGGGAVVVYSYELPVGLADRASGSGWGGGGYGMGPWGGPSLTPALGAQLRLWSGDNFGQDFVFNLRGGGLYYYTSTSASRAVPFTALSGADNPPTVANWVMLAPQSRQVFAFGTNAIYTTTQDPMLIRWSDLESAAIWTPSTQNAAGDLRLSTGNQIMCAHVATGQILVWTDVSLHALLYVGGGVGWGQQVISPNTDIIAPNAATTLGNFAMWMGRENFYLYDGTVKTMPCSVRELVFGNINLIQSYKIYASTNSIFREVWFFYPSAASSENDSYVIYNYVEGTWAVGKLNRTAWVDQGAEDYPQGYSTDGKVYYHELGLDDGSTSPSSPIDSYIESGPMEIGQGDKFLFLRKIIPDITFSESSTQFPTVTYTVTPQNYPGGPTYTADSSFVTASSYSANLDQYTPKIDVRVRGRSFTVRVESSGLLGVWWRLGDQRFDVQKDGKK</sequence>
<evidence type="ECO:0000313" key="1">
    <source>
        <dbReference type="EMBL" id="CAB4122836.1"/>
    </source>
</evidence>